<organism evidence="1 2">
    <name type="scientific">Perkinsus olseni</name>
    <name type="common">Perkinsus atlanticus</name>
    <dbReference type="NCBI Taxonomy" id="32597"/>
    <lineage>
        <taxon>Eukaryota</taxon>
        <taxon>Sar</taxon>
        <taxon>Alveolata</taxon>
        <taxon>Perkinsozoa</taxon>
        <taxon>Perkinsea</taxon>
        <taxon>Perkinsida</taxon>
        <taxon>Perkinsidae</taxon>
        <taxon>Perkinsus</taxon>
    </lineage>
</organism>
<sequence>VSLAGRKEDVHIYLSECSAGQGLAEDLRPEQLPADRPCGTHWTFQSFIALTTGTVLVEKQKGFRRYVWLRLRAATADRAYTRLNSCQQVATGMSTGCQSPQVEVYGDNVKEAEGIDLARTMDAAVMAGAWHGSLPTITNLAVGDHSILHVQSVTEVLEMHPGVLSPT</sequence>
<name>A0A7J6PKL9_PEROL</name>
<dbReference type="Proteomes" id="UP000541610">
    <property type="component" value="Unassembled WGS sequence"/>
</dbReference>
<feature type="non-terminal residue" evidence="1">
    <location>
        <position position="167"/>
    </location>
</feature>
<dbReference type="AlphaFoldDB" id="A0A7J6PKL9"/>
<proteinExistence type="predicted"/>
<reference evidence="1 2" key="1">
    <citation type="submission" date="2020-04" db="EMBL/GenBank/DDBJ databases">
        <title>Perkinsus olseni comparative genomics.</title>
        <authorList>
            <person name="Bogema D.R."/>
        </authorList>
    </citation>
    <scope>NUCLEOTIDE SEQUENCE [LARGE SCALE GENOMIC DNA]</scope>
    <source>
        <strain evidence="1">00978-12</strain>
    </source>
</reference>
<evidence type="ECO:0000313" key="2">
    <source>
        <dbReference type="Proteomes" id="UP000541610"/>
    </source>
</evidence>
<accession>A0A7J6PKL9</accession>
<protein>
    <submittedName>
        <fullName evidence="1">Uncharacterized protein</fullName>
    </submittedName>
</protein>
<gene>
    <name evidence="1" type="ORF">FOZ60_016698</name>
</gene>
<evidence type="ECO:0000313" key="1">
    <source>
        <dbReference type="EMBL" id="KAF4696689.1"/>
    </source>
</evidence>
<dbReference type="EMBL" id="JABANP010000009">
    <property type="protein sequence ID" value="KAF4696689.1"/>
    <property type="molecule type" value="Genomic_DNA"/>
</dbReference>
<comment type="caution">
    <text evidence="1">The sequence shown here is derived from an EMBL/GenBank/DDBJ whole genome shotgun (WGS) entry which is preliminary data.</text>
</comment>